<organism evidence="2 3">
    <name type="scientific">Psilocybe cf. subviscida</name>
    <dbReference type="NCBI Taxonomy" id="2480587"/>
    <lineage>
        <taxon>Eukaryota</taxon>
        <taxon>Fungi</taxon>
        <taxon>Dikarya</taxon>
        <taxon>Basidiomycota</taxon>
        <taxon>Agaricomycotina</taxon>
        <taxon>Agaricomycetes</taxon>
        <taxon>Agaricomycetidae</taxon>
        <taxon>Agaricales</taxon>
        <taxon>Agaricineae</taxon>
        <taxon>Strophariaceae</taxon>
        <taxon>Psilocybe</taxon>
    </lineage>
</organism>
<feature type="compositionally biased region" description="Low complexity" evidence="1">
    <location>
        <begin position="189"/>
        <end position="204"/>
    </location>
</feature>
<feature type="compositionally biased region" description="Basic and acidic residues" evidence="1">
    <location>
        <begin position="15"/>
        <end position="29"/>
    </location>
</feature>
<feature type="compositionally biased region" description="Polar residues" evidence="1">
    <location>
        <begin position="1"/>
        <end position="12"/>
    </location>
</feature>
<feature type="compositionally biased region" description="Polar residues" evidence="1">
    <location>
        <begin position="1669"/>
        <end position="1681"/>
    </location>
</feature>
<sequence length="1691" mass="180616">MAQPTQDNSSLLESAGKEVKEQAVEEKGGSEGVVKAGQSDATASTTPPVAEAGPHVAKASSTASSTDAQSSITPARPSLVALNSTTSSTTSLTPVAPHPKRFSAVNINKKFLEKNTASASSSNASTSSAAKAGSAAARPPIQSTSSHSRLVAAKLTANPVVSSSPGGWSRPSSVAPSPGTTTASPISTSPLPSAVVAHPASSAPQLPHAGKVIQPQPRAQLVQSQPTPKESAPAKPVWGNVKPPISVRPDIASSDFPTAAEVAHSTNSAMLKQAKADEAKVTSETAAKQLRLEEADAFRGIHLDPNAHHWDEMEEDDDNFLDGVIEFGDGRQYKIESSESQQSGLSTEVPSNSSDATANVPVAKEERFVDDFDRSWPKSRTSPASVSKDVGPATSASHSAAPVNVSPVVPHAAHSPQDSSRVLFNERSNRLEPYSQSHRPNTAPFGVKRPGFPDVPHSDFKGGAQNIQVLQKPTGADISRSRRFSNVSNGGGNYTGGPVNGYTGDRNREPPRRDGPPPSPRLPRDLPPHVQDSRDQDRGRRGPNAMGPPPLPPHVSQGGRQLPPHLSQSPTAVVSPRLPSRDSRRVQPEPPLSATSPASTHTIPAQSPAVSHKSLVSPAVPEKVLPPLVVPDLDVARKDVMHSAAERAKQRRLQEEAEREAQKERARKKAAELEEKMNAIEAEKEKERQKEKEAAAEAAQILQEKEKAKEKEAIAVIENAVKRAETLPKSPEQKPSEPVPLRTGPKVVAPVGSSPQAPFAQPFERKPGLQRAGSTLSRPPPVSVAAPTLASETESWRARTAPVPPTPRQIQARSSTTTTNFVAAGPSAAEQVETIANSQDDLEVVDFSDLGTFAGVSEVAEPTQVQPTEAAVVPTLSSKQSRPVAADFFDAPITLPDEVPASKKADFGAWRRRVSQEVIEPPTVQIPESKKAPESLPTVRDQPQQLQPALSIDSSMVLTKEPLSHIDQSPGQHVVHVSPTNAQRTPRGPPFKEAAMSALNDTMSRIKGALLHAHDPSQDGADPNAGPEAPAMHIGYTVHQQGTSRIPAANNRWVPPALRPRHPNDLSRTIEHDHDRDEPREVFLVTMSQPPSSPRPEQLFVKFPTISNVAGPIPRKQLLAFSRPPFPARLQDVMTFDPPVYDMRRDWSLNDVLFRKQPPPGFKGKWKYRVWLPRNRGPRVGVNGAVAKSFLRPTIADGASTWRKASTLKVEAAEEAQTLDTVSRSPPPETTPPLVTVASIPKSSDSSTPKASDISPAIRTVARSQPKMPQGSAVAFVRDSRIDVVQADPRPLVNFIVGSQLDEAKSTTSEGSVSKALSNAASVQLDDDVPIFASIKSESKSSDDMTDSILITPPSHHSASWARSSINLSLKDSPARAPDPEHLKAVWSQPSNQAGLHPVNSLKGIADDLTGLPFTIQDVKSEDGSTPPPNLPNVPSRILPFEVSRAFQQVPTSSTSTNQPSNRPNFSPPSTQAPVARPATVTTAASPPYQYPPASPANMRQPYVAYPSPMMGHLPGSIVYGHPMNSSPVQRRMQVNAGHTPLYSQPMWMTMPGTPQGMRPVPSPYPAQIMAYPSPGYPHMPQPLPNMMPGTPQGQNGGRGRGMPVMSPNMSHAHPQSVQPMYGGSPVVIHAVPVPQNHGYMPMPGAGRGQPQNGQMPPPASLPQQSPQHTLHPQPNGFNPGSTPPFARPSW</sequence>
<feature type="compositionally biased region" description="Low complexity" evidence="1">
    <location>
        <begin position="1472"/>
        <end position="1488"/>
    </location>
</feature>
<dbReference type="EMBL" id="JAACJJ010000056">
    <property type="protein sequence ID" value="KAF5312391.1"/>
    <property type="molecule type" value="Genomic_DNA"/>
</dbReference>
<feature type="region of interest" description="Disordered" evidence="1">
    <location>
        <begin position="1638"/>
        <end position="1691"/>
    </location>
</feature>
<feature type="compositionally biased region" description="Basic and acidic residues" evidence="1">
    <location>
        <begin position="363"/>
        <end position="376"/>
    </location>
</feature>
<proteinExistence type="predicted"/>
<feature type="compositionally biased region" description="Low complexity" evidence="1">
    <location>
        <begin position="159"/>
        <end position="174"/>
    </location>
</feature>
<feature type="compositionally biased region" description="Polar residues" evidence="1">
    <location>
        <begin position="809"/>
        <end position="821"/>
    </location>
</feature>
<comment type="caution">
    <text evidence="2">The sequence shown here is derived from an EMBL/GenBank/DDBJ whole genome shotgun (WGS) entry which is preliminary data.</text>
</comment>
<feature type="compositionally biased region" description="Polar residues" evidence="1">
    <location>
        <begin position="593"/>
        <end position="609"/>
    </location>
</feature>
<dbReference type="Proteomes" id="UP000567179">
    <property type="component" value="Unassembled WGS sequence"/>
</dbReference>
<feature type="region of interest" description="Disordered" evidence="1">
    <location>
        <begin position="1"/>
        <end position="98"/>
    </location>
</feature>
<protein>
    <submittedName>
        <fullName evidence="2">Uncharacterized protein</fullName>
    </submittedName>
</protein>
<evidence type="ECO:0000313" key="3">
    <source>
        <dbReference type="Proteomes" id="UP000567179"/>
    </source>
</evidence>
<feature type="compositionally biased region" description="Basic and acidic residues" evidence="1">
    <location>
        <begin position="505"/>
        <end position="515"/>
    </location>
</feature>
<feature type="compositionally biased region" description="Low complexity" evidence="1">
    <location>
        <begin position="395"/>
        <end position="414"/>
    </location>
</feature>
<feature type="compositionally biased region" description="Gly residues" evidence="1">
    <location>
        <begin position="489"/>
        <end position="499"/>
    </location>
</feature>
<feature type="compositionally biased region" description="Pro residues" evidence="1">
    <location>
        <begin position="1682"/>
        <end position="1691"/>
    </location>
</feature>
<feature type="compositionally biased region" description="Polar residues" evidence="1">
    <location>
        <begin position="178"/>
        <end position="188"/>
    </location>
</feature>
<feature type="region of interest" description="Disordered" evidence="1">
    <location>
        <begin position="115"/>
        <end position="241"/>
    </location>
</feature>
<feature type="compositionally biased region" description="Polar residues" evidence="1">
    <location>
        <begin position="1241"/>
        <end position="1250"/>
    </location>
</feature>
<feature type="compositionally biased region" description="Low complexity" evidence="1">
    <location>
        <begin position="115"/>
        <end position="137"/>
    </location>
</feature>
<feature type="region of interest" description="Disordered" evidence="1">
    <location>
        <begin position="1448"/>
        <end position="1488"/>
    </location>
</feature>
<feature type="compositionally biased region" description="Basic and acidic residues" evidence="1">
    <location>
        <begin position="522"/>
        <end position="540"/>
    </location>
</feature>
<evidence type="ECO:0000256" key="1">
    <source>
        <dbReference type="SAM" id="MobiDB-lite"/>
    </source>
</evidence>
<name>A0A8H5AX85_9AGAR</name>
<gene>
    <name evidence="2" type="ORF">D9619_003360</name>
</gene>
<feature type="region of interest" description="Disordered" evidence="1">
    <location>
        <begin position="722"/>
        <end position="821"/>
    </location>
</feature>
<accession>A0A8H5AX85</accession>
<feature type="compositionally biased region" description="Low complexity" evidence="1">
    <location>
        <begin position="1448"/>
        <end position="1465"/>
    </location>
</feature>
<feature type="region of interest" description="Disordered" evidence="1">
    <location>
        <begin position="926"/>
        <end position="945"/>
    </location>
</feature>
<feature type="compositionally biased region" description="Polar residues" evidence="1">
    <location>
        <begin position="338"/>
        <end position="357"/>
    </location>
</feature>
<feature type="region of interest" description="Disordered" evidence="1">
    <location>
        <begin position="332"/>
        <end position="627"/>
    </location>
</feature>
<feature type="region of interest" description="Disordered" evidence="1">
    <location>
        <begin position="641"/>
        <end position="692"/>
    </location>
</feature>
<feature type="compositionally biased region" description="Low complexity" evidence="1">
    <location>
        <begin position="59"/>
        <end position="73"/>
    </location>
</feature>
<reference evidence="2 3" key="1">
    <citation type="journal article" date="2020" name="ISME J.">
        <title>Uncovering the hidden diversity of litter-decomposition mechanisms in mushroom-forming fungi.</title>
        <authorList>
            <person name="Floudas D."/>
            <person name="Bentzer J."/>
            <person name="Ahren D."/>
            <person name="Johansson T."/>
            <person name="Persson P."/>
            <person name="Tunlid A."/>
        </authorList>
    </citation>
    <scope>NUCLEOTIDE SEQUENCE [LARGE SCALE GENOMIC DNA]</scope>
    <source>
        <strain evidence="2 3">CBS 101986</strain>
    </source>
</reference>
<dbReference type="OrthoDB" id="2504896at2759"/>
<feature type="compositionally biased region" description="Low complexity" evidence="1">
    <location>
        <begin position="618"/>
        <end position="627"/>
    </location>
</feature>
<feature type="compositionally biased region" description="Basic and acidic residues" evidence="1">
    <location>
        <begin position="722"/>
        <end position="735"/>
    </location>
</feature>
<evidence type="ECO:0000313" key="2">
    <source>
        <dbReference type="EMBL" id="KAF5312391.1"/>
    </source>
</evidence>
<keyword evidence="3" id="KW-1185">Reference proteome</keyword>
<feature type="region of interest" description="Disordered" evidence="1">
    <location>
        <begin position="1216"/>
        <end position="1256"/>
    </location>
</feature>